<protein>
    <submittedName>
        <fullName evidence="2">Uncharacterized protein</fullName>
    </submittedName>
</protein>
<evidence type="ECO:0000313" key="3">
    <source>
        <dbReference type="Proteomes" id="UP000198403"/>
    </source>
</evidence>
<organism evidence="2 3">
    <name type="scientific">Blastococcus mobilis</name>
    <dbReference type="NCBI Taxonomy" id="1938746"/>
    <lineage>
        <taxon>Bacteria</taxon>
        <taxon>Bacillati</taxon>
        <taxon>Actinomycetota</taxon>
        <taxon>Actinomycetes</taxon>
        <taxon>Geodermatophilales</taxon>
        <taxon>Geodermatophilaceae</taxon>
        <taxon>Blastococcus</taxon>
    </lineage>
</organism>
<gene>
    <name evidence="2" type="ORF">SAMN06272737_15212</name>
</gene>
<dbReference type="AlphaFoldDB" id="A0A239APY4"/>
<evidence type="ECO:0000256" key="1">
    <source>
        <dbReference type="SAM" id="Phobius"/>
    </source>
</evidence>
<evidence type="ECO:0000313" key="2">
    <source>
        <dbReference type="EMBL" id="SNR97600.1"/>
    </source>
</evidence>
<dbReference type="Proteomes" id="UP000198403">
    <property type="component" value="Unassembled WGS sequence"/>
</dbReference>
<dbReference type="EMBL" id="FZNO01000052">
    <property type="protein sequence ID" value="SNR97600.1"/>
    <property type="molecule type" value="Genomic_DNA"/>
</dbReference>
<reference evidence="2 3" key="1">
    <citation type="submission" date="2017-06" db="EMBL/GenBank/DDBJ databases">
        <authorList>
            <person name="Kim H.J."/>
            <person name="Triplett B.A."/>
        </authorList>
    </citation>
    <scope>NUCLEOTIDE SEQUENCE [LARGE SCALE GENOMIC DNA]</scope>
    <source>
        <strain evidence="2 3">DSM 44272</strain>
    </source>
</reference>
<keyword evidence="1" id="KW-1133">Transmembrane helix</keyword>
<keyword evidence="1" id="KW-0472">Membrane</keyword>
<keyword evidence="1" id="KW-0812">Transmembrane</keyword>
<name>A0A239APY4_9ACTN</name>
<accession>A0A239APY4</accession>
<dbReference type="RefSeq" id="WP_089339024.1">
    <property type="nucleotide sequence ID" value="NZ_FZNO01000052.1"/>
</dbReference>
<proteinExistence type="predicted"/>
<keyword evidence="3" id="KW-1185">Reference proteome</keyword>
<sequence>MDVHNSTPAGNSGAAGDQAATTVAEAIRREIAESVAATLDDGRPTGAYWHKLGVDTAMQARVAESIRKMLVFFTVLAVLGLIAGLIIGIVTAVQLHEALNGTSGVDSFYP</sequence>
<feature type="transmembrane region" description="Helical" evidence="1">
    <location>
        <begin position="70"/>
        <end position="93"/>
    </location>
</feature>